<protein>
    <submittedName>
        <fullName evidence="2">Uncharacterized protein</fullName>
    </submittedName>
</protein>
<evidence type="ECO:0000313" key="3">
    <source>
        <dbReference type="Proteomes" id="UP000015106"/>
    </source>
</evidence>
<dbReference type="AlphaFoldDB" id="A0A8R7PF79"/>
<dbReference type="EnsemblPlants" id="TuG1812G0200002978.01.T01">
    <property type="protein sequence ID" value="TuG1812G0200002978.01.T01.cds303400"/>
    <property type="gene ID" value="TuG1812G0200002978.01"/>
</dbReference>
<reference evidence="2" key="2">
    <citation type="submission" date="2018-03" db="EMBL/GenBank/DDBJ databases">
        <title>The Triticum urartu genome reveals the dynamic nature of wheat genome evolution.</title>
        <authorList>
            <person name="Ling H."/>
            <person name="Ma B."/>
            <person name="Shi X."/>
            <person name="Liu H."/>
            <person name="Dong L."/>
            <person name="Sun H."/>
            <person name="Cao Y."/>
            <person name="Gao Q."/>
            <person name="Zheng S."/>
            <person name="Li Y."/>
            <person name="Yu Y."/>
            <person name="Du H."/>
            <person name="Qi M."/>
            <person name="Li Y."/>
            <person name="Yu H."/>
            <person name="Cui Y."/>
            <person name="Wang N."/>
            <person name="Chen C."/>
            <person name="Wu H."/>
            <person name="Zhao Y."/>
            <person name="Zhang J."/>
            <person name="Li Y."/>
            <person name="Zhou W."/>
            <person name="Zhang B."/>
            <person name="Hu W."/>
            <person name="Eijk M."/>
            <person name="Tang J."/>
            <person name="Witsenboer H."/>
            <person name="Zhao S."/>
            <person name="Li Z."/>
            <person name="Zhang A."/>
            <person name="Wang D."/>
            <person name="Liang C."/>
        </authorList>
    </citation>
    <scope>NUCLEOTIDE SEQUENCE [LARGE SCALE GENOMIC DNA]</scope>
    <source>
        <strain evidence="2">cv. G1812</strain>
    </source>
</reference>
<name>A0A8R7PF79_TRIUA</name>
<dbReference type="Gramene" id="TuG1812G0200002978.01.T01">
    <property type="protein sequence ID" value="TuG1812G0200002978.01.T01.cds303400"/>
    <property type="gene ID" value="TuG1812G0200002978.01"/>
</dbReference>
<organism evidence="2 3">
    <name type="scientific">Triticum urartu</name>
    <name type="common">Red wild einkorn</name>
    <name type="synonym">Crithodium urartu</name>
    <dbReference type="NCBI Taxonomy" id="4572"/>
    <lineage>
        <taxon>Eukaryota</taxon>
        <taxon>Viridiplantae</taxon>
        <taxon>Streptophyta</taxon>
        <taxon>Embryophyta</taxon>
        <taxon>Tracheophyta</taxon>
        <taxon>Spermatophyta</taxon>
        <taxon>Magnoliopsida</taxon>
        <taxon>Liliopsida</taxon>
        <taxon>Poales</taxon>
        <taxon>Poaceae</taxon>
        <taxon>BOP clade</taxon>
        <taxon>Pooideae</taxon>
        <taxon>Triticodae</taxon>
        <taxon>Triticeae</taxon>
        <taxon>Triticinae</taxon>
        <taxon>Triticum</taxon>
    </lineage>
</organism>
<feature type="region of interest" description="Disordered" evidence="1">
    <location>
        <begin position="1"/>
        <end position="22"/>
    </location>
</feature>
<proteinExistence type="predicted"/>
<reference evidence="3" key="1">
    <citation type="journal article" date="2013" name="Nature">
        <title>Draft genome of the wheat A-genome progenitor Triticum urartu.</title>
        <authorList>
            <person name="Ling H.Q."/>
            <person name="Zhao S."/>
            <person name="Liu D."/>
            <person name="Wang J."/>
            <person name="Sun H."/>
            <person name="Zhang C."/>
            <person name="Fan H."/>
            <person name="Li D."/>
            <person name="Dong L."/>
            <person name="Tao Y."/>
            <person name="Gao C."/>
            <person name="Wu H."/>
            <person name="Li Y."/>
            <person name="Cui Y."/>
            <person name="Guo X."/>
            <person name="Zheng S."/>
            <person name="Wang B."/>
            <person name="Yu K."/>
            <person name="Liang Q."/>
            <person name="Yang W."/>
            <person name="Lou X."/>
            <person name="Chen J."/>
            <person name="Feng M."/>
            <person name="Jian J."/>
            <person name="Zhang X."/>
            <person name="Luo G."/>
            <person name="Jiang Y."/>
            <person name="Liu J."/>
            <person name="Wang Z."/>
            <person name="Sha Y."/>
            <person name="Zhang B."/>
            <person name="Wu H."/>
            <person name="Tang D."/>
            <person name="Shen Q."/>
            <person name="Xue P."/>
            <person name="Zou S."/>
            <person name="Wang X."/>
            <person name="Liu X."/>
            <person name="Wang F."/>
            <person name="Yang Y."/>
            <person name="An X."/>
            <person name="Dong Z."/>
            <person name="Zhang K."/>
            <person name="Zhang X."/>
            <person name="Luo M.C."/>
            <person name="Dvorak J."/>
            <person name="Tong Y."/>
            <person name="Wang J."/>
            <person name="Yang H."/>
            <person name="Li Z."/>
            <person name="Wang D."/>
            <person name="Zhang A."/>
            <person name="Wang J."/>
        </authorList>
    </citation>
    <scope>NUCLEOTIDE SEQUENCE</scope>
    <source>
        <strain evidence="3">cv. G1812</strain>
    </source>
</reference>
<evidence type="ECO:0000256" key="1">
    <source>
        <dbReference type="SAM" id="MobiDB-lite"/>
    </source>
</evidence>
<reference evidence="2" key="3">
    <citation type="submission" date="2022-06" db="UniProtKB">
        <authorList>
            <consortium name="EnsemblPlants"/>
        </authorList>
    </citation>
    <scope>IDENTIFICATION</scope>
</reference>
<keyword evidence="3" id="KW-1185">Reference proteome</keyword>
<sequence length="54" mass="6276">MLIPEQGTEMQGRERIKKHQQNPLTQIFLAGNFGIDLADGRHDLGRRRGRPEHR</sequence>
<dbReference type="Proteomes" id="UP000015106">
    <property type="component" value="Chromosome 2"/>
</dbReference>
<accession>A0A8R7PF79</accession>
<evidence type="ECO:0000313" key="2">
    <source>
        <dbReference type="EnsemblPlants" id="TuG1812G0200002978.01.T01.cds303400"/>
    </source>
</evidence>